<proteinExistence type="predicted"/>
<dbReference type="AlphaFoldDB" id="A0A6L2M4T8"/>
<comment type="caution">
    <text evidence="1">The sequence shown here is derived from an EMBL/GenBank/DDBJ whole genome shotgun (WGS) entry which is preliminary data.</text>
</comment>
<protein>
    <submittedName>
        <fullName evidence="1">RNA-directed DNA polymerase, eukaryota</fullName>
    </submittedName>
</protein>
<keyword evidence="1" id="KW-0548">Nucleotidyltransferase</keyword>
<keyword evidence="1" id="KW-0695">RNA-directed DNA polymerase</keyword>
<sequence>MTDVEDRVQLTKLLLDITRKETLDLPQKAKTNHFNVPDCLRPETDEAFPQSLETEQAMDLEANVTIYEVKRFVWECGNDKARGPDGLTLDFFKGSGEDEDLAAYIGCKVVKNLDTYLGINVGGEYVSN</sequence>
<accession>A0A6L2M4T8</accession>
<organism evidence="1">
    <name type="scientific">Tanacetum cinerariifolium</name>
    <name type="common">Dalmatian daisy</name>
    <name type="synonym">Chrysanthemum cinerariifolium</name>
    <dbReference type="NCBI Taxonomy" id="118510"/>
    <lineage>
        <taxon>Eukaryota</taxon>
        <taxon>Viridiplantae</taxon>
        <taxon>Streptophyta</taxon>
        <taxon>Embryophyta</taxon>
        <taxon>Tracheophyta</taxon>
        <taxon>Spermatophyta</taxon>
        <taxon>Magnoliopsida</taxon>
        <taxon>eudicotyledons</taxon>
        <taxon>Gunneridae</taxon>
        <taxon>Pentapetalae</taxon>
        <taxon>asterids</taxon>
        <taxon>campanulids</taxon>
        <taxon>Asterales</taxon>
        <taxon>Asteraceae</taxon>
        <taxon>Asteroideae</taxon>
        <taxon>Anthemideae</taxon>
        <taxon>Anthemidinae</taxon>
        <taxon>Tanacetum</taxon>
    </lineage>
</organism>
<gene>
    <name evidence="1" type="ORF">Tci_041011</name>
</gene>
<reference evidence="1" key="1">
    <citation type="journal article" date="2019" name="Sci. Rep.">
        <title>Draft genome of Tanacetum cinerariifolium, the natural source of mosquito coil.</title>
        <authorList>
            <person name="Yamashiro T."/>
            <person name="Shiraishi A."/>
            <person name="Satake H."/>
            <person name="Nakayama K."/>
        </authorList>
    </citation>
    <scope>NUCLEOTIDE SEQUENCE</scope>
</reference>
<dbReference type="EMBL" id="BKCJ010005859">
    <property type="protein sequence ID" value="GEU69033.1"/>
    <property type="molecule type" value="Genomic_DNA"/>
</dbReference>
<keyword evidence="1" id="KW-0808">Transferase</keyword>
<name>A0A6L2M4T8_TANCI</name>
<evidence type="ECO:0000313" key="1">
    <source>
        <dbReference type="EMBL" id="GEU69033.1"/>
    </source>
</evidence>
<dbReference type="GO" id="GO:0003964">
    <property type="term" value="F:RNA-directed DNA polymerase activity"/>
    <property type="evidence" value="ECO:0007669"/>
    <property type="project" value="UniProtKB-KW"/>
</dbReference>